<gene>
    <name evidence="1" type="ordered locus">AM1_0234</name>
</gene>
<organism evidence="1 2">
    <name type="scientific">Acaryochloris marina (strain MBIC 11017)</name>
    <dbReference type="NCBI Taxonomy" id="329726"/>
    <lineage>
        <taxon>Bacteria</taxon>
        <taxon>Bacillati</taxon>
        <taxon>Cyanobacteriota</taxon>
        <taxon>Cyanophyceae</taxon>
        <taxon>Acaryochloridales</taxon>
        <taxon>Acaryochloridaceae</taxon>
        <taxon>Acaryochloris</taxon>
    </lineage>
</organism>
<accession>B0C8T0</accession>
<sequence length="39" mass="4493">MLFSLVRGFYLAWVLLALDRVPLGSCRVQVRRFKGLQAL</sequence>
<dbReference type="KEGG" id="amr:AM1_0234"/>
<dbReference type="Proteomes" id="UP000000268">
    <property type="component" value="Chromosome"/>
</dbReference>
<reference evidence="1 2" key="1">
    <citation type="journal article" date="2008" name="Proc. Natl. Acad. Sci. U.S.A.">
        <title>Niche adaptation and genome expansion in the chlorophyll d-producing cyanobacterium Acaryochloris marina.</title>
        <authorList>
            <person name="Swingley W.D."/>
            <person name="Chen M."/>
            <person name="Cheung P.C."/>
            <person name="Conrad A.L."/>
            <person name="Dejesa L.C."/>
            <person name="Hao J."/>
            <person name="Honchak B.M."/>
            <person name="Karbach L.E."/>
            <person name="Kurdoglu A."/>
            <person name="Lahiri S."/>
            <person name="Mastrian S.D."/>
            <person name="Miyashita H."/>
            <person name="Page L."/>
            <person name="Ramakrishna P."/>
            <person name="Satoh S."/>
            <person name="Sattley W.M."/>
            <person name="Shimada Y."/>
            <person name="Taylor H.L."/>
            <person name="Tomo T."/>
            <person name="Tsuchiya T."/>
            <person name="Wang Z.T."/>
            <person name="Raymond J."/>
            <person name="Mimuro M."/>
            <person name="Blankenship R.E."/>
            <person name="Touchman J.W."/>
        </authorList>
    </citation>
    <scope>NUCLEOTIDE SEQUENCE [LARGE SCALE GENOMIC DNA]</scope>
    <source>
        <strain evidence="2">MBIC 11017</strain>
    </source>
</reference>
<dbReference type="AlphaFoldDB" id="B0C8T0"/>
<proteinExistence type="predicted"/>
<evidence type="ECO:0000313" key="1">
    <source>
        <dbReference type="EMBL" id="ABW25320.1"/>
    </source>
</evidence>
<name>B0C8T0_ACAM1</name>
<dbReference type="HOGENOM" id="CLU_3302961_0_0_3"/>
<evidence type="ECO:0000313" key="2">
    <source>
        <dbReference type="Proteomes" id="UP000000268"/>
    </source>
</evidence>
<dbReference type="EMBL" id="CP000828">
    <property type="protein sequence ID" value="ABW25320.1"/>
    <property type="molecule type" value="Genomic_DNA"/>
</dbReference>
<keyword evidence="2" id="KW-1185">Reference proteome</keyword>
<protein>
    <submittedName>
        <fullName evidence="1">Uncharacterized protein</fullName>
    </submittedName>
</protein>